<dbReference type="EMBL" id="VUJU01013604">
    <property type="protein sequence ID" value="KAF0704270.1"/>
    <property type="molecule type" value="Genomic_DNA"/>
</dbReference>
<gene>
    <name evidence="1" type="ORF">FWK35_00032772</name>
</gene>
<sequence>MDDHDLVGWIIEEFCDDSSIEVVPKFWLKNNSCAWPKASKQAKKFIQKRIKPNMNDFIFFKSRQIGNKFCSNCSGSYSEAKIKLPLAMQKSDLSSADDITDMISRRKKKFSNKTKTSSESCPPRYNDISKSTFSNKETNIFEHSDDSNDYLYDSDKDPLWKIDKGQSNPNIIDGVNCLTPEKHIMSVLDKSIENTQHIISSPVGTWTVEKINNETQLLYETSSDHNSIKVKKVLFHDQNIENTGSVNKACTKTDTLTQSQDGNILQNQPKLSEGM</sequence>
<evidence type="ECO:0000313" key="2">
    <source>
        <dbReference type="Proteomes" id="UP000478052"/>
    </source>
</evidence>
<comment type="caution">
    <text evidence="1">The sequence shown here is derived from an EMBL/GenBank/DDBJ whole genome shotgun (WGS) entry which is preliminary data.</text>
</comment>
<accession>A0A6G0VS38</accession>
<protein>
    <recommendedName>
        <fullName evidence="3">DUF4806 domain-containing protein</fullName>
    </recommendedName>
</protein>
<evidence type="ECO:0008006" key="3">
    <source>
        <dbReference type="Google" id="ProtNLM"/>
    </source>
</evidence>
<evidence type="ECO:0000313" key="1">
    <source>
        <dbReference type="EMBL" id="KAF0704270.1"/>
    </source>
</evidence>
<reference evidence="1 2" key="1">
    <citation type="submission" date="2019-08" db="EMBL/GenBank/DDBJ databases">
        <title>Whole genome of Aphis craccivora.</title>
        <authorList>
            <person name="Voronova N.V."/>
            <person name="Shulinski R.S."/>
            <person name="Bandarenka Y.V."/>
            <person name="Zhorov D.G."/>
            <person name="Warner D."/>
        </authorList>
    </citation>
    <scope>NUCLEOTIDE SEQUENCE [LARGE SCALE GENOMIC DNA]</scope>
    <source>
        <strain evidence="1">180601</strain>
        <tissue evidence="1">Whole Body</tissue>
    </source>
</reference>
<proteinExistence type="predicted"/>
<name>A0A6G0VS38_APHCR</name>
<dbReference type="Proteomes" id="UP000478052">
    <property type="component" value="Unassembled WGS sequence"/>
</dbReference>
<dbReference type="OrthoDB" id="6648086at2759"/>
<keyword evidence="2" id="KW-1185">Reference proteome</keyword>
<organism evidence="1 2">
    <name type="scientific">Aphis craccivora</name>
    <name type="common">Cowpea aphid</name>
    <dbReference type="NCBI Taxonomy" id="307492"/>
    <lineage>
        <taxon>Eukaryota</taxon>
        <taxon>Metazoa</taxon>
        <taxon>Ecdysozoa</taxon>
        <taxon>Arthropoda</taxon>
        <taxon>Hexapoda</taxon>
        <taxon>Insecta</taxon>
        <taxon>Pterygota</taxon>
        <taxon>Neoptera</taxon>
        <taxon>Paraneoptera</taxon>
        <taxon>Hemiptera</taxon>
        <taxon>Sternorrhyncha</taxon>
        <taxon>Aphidomorpha</taxon>
        <taxon>Aphidoidea</taxon>
        <taxon>Aphididae</taxon>
        <taxon>Aphidini</taxon>
        <taxon>Aphis</taxon>
        <taxon>Aphis</taxon>
    </lineage>
</organism>
<dbReference type="AlphaFoldDB" id="A0A6G0VS38"/>